<evidence type="ECO:0000256" key="12">
    <source>
        <dbReference type="PIRSR" id="PIRSR606687-2"/>
    </source>
</evidence>
<dbReference type="InterPro" id="IPR006687">
    <property type="entry name" value="Small_GTPase_SAR1"/>
</dbReference>
<comment type="caution">
    <text evidence="16">The sequence shown here is derived from an EMBL/GenBank/DDBJ whole genome shotgun (WGS) entry which is preliminary data.</text>
</comment>
<dbReference type="SMART" id="SM00178">
    <property type="entry name" value="SAR"/>
    <property type="match status" value="1"/>
</dbReference>
<feature type="binding site" evidence="12">
    <location>
        <position position="31"/>
    </location>
    <ligand>
        <name>GTP</name>
        <dbReference type="ChEBI" id="CHEBI:37565"/>
    </ligand>
</feature>
<feature type="binding site" evidence="12">
    <location>
        <position position="177"/>
    </location>
    <ligand>
        <name>GTP</name>
        <dbReference type="ChEBI" id="CHEBI:37565"/>
    </ligand>
</feature>
<evidence type="ECO:0000256" key="8">
    <source>
        <dbReference type="ARBA" id="ARBA00022927"/>
    </source>
</evidence>
<keyword evidence="11" id="KW-0479">Metal-binding</keyword>
<dbReference type="GO" id="GO:0046872">
    <property type="term" value="F:metal ion binding"/>
    <property type="evidence" value="ECO:0007669"/>
    <property type="project" value="UniProtKB-KW"/>
</dbReference>
<feature type="binding site" evidence="14">
    <location>
        <position position="52"/>
    </location>
    <ligand>
        <name>Mg(2+)</name>
        <dbReference type="ChEBI" id="CHEBI:18420"/>
    </ligand>
</feature>
<dbReference type="GO" id="GO:0005794">
    <property type="term" value="C:Golgi apparatus"/>
    <property type="evidence" value="ECO:0007669"/>
    <property type="project" value="UniProtKB-SubCell"/>
</dbReference>
<dbReference type="SUPFAM" id="SSF52540">
    <property type="entry name" value="P-loop containing nucleoside triphosphate hydrolases"/>
    <property type="match status" value="1"/>
</dbReference>
<evidence type="ECO:0000256" key="11">
    <source>
        <dbReference type="PIRSR" id="PIRSR606687-1"/>
    </source>
</evidence>
<evidence type="ECO:0000256" key="9">
    <source>
        <dbReference type="ARBA" id="ARBA00023034"/>
    </source>
</evidence>
<dbReference type="InterPro" id="IPR027417">
    <property type="entry name" value="P-loop_NTPase"/>
</dbReference>
<dbReference type="PRINTS" id="PR00328">
    <property type="entry name" value="SAR1GTPBP"/>
</dbReference>
<evidence type="ECO:0000256" key="7">
    <source>
        <dbReference type="ARBA" id="ARBA00022892"/>
    </source>
</evidence>
<dbReference type="CDD" id="cd00879">
    <property type="entry name" value="Sar1"/>
    <property type="match status" value="1"/>
</dbReference>
<protein>
    <recommendedName>
        <fullName evidence="18">GTP-binding protein SAR1A</fullName>
    </recommendedName>
</protein>
<dbReference type="GO" id="GO:0005525">
    <property type="term" value="F:GTP binding"/>
    <property type="evidence" value="ECO:0007669"/>
    <property type="project" value="UniProtKB-KW"/>
</dbReference>
<evidence type="ECO:0000256" key="14">
    <source>
        <dbReference type="PIRSR" id="PIRSR606689-2"/>
    </source>
</evidence>
<dbReference type="PROSITE" id="PS51417">
    <property type="entry name" value="ARF"/>
    <property type="match status" value="1"/>
</dbReference>
<feature type="binding site" evidence="14">
    <location>
        <position position="35"/>
    </location>
    <ligand>
        <name>Mg(2+)</name>
        <dbReference type="ChEBI" id="CHEBI:18420"/>
    </ligand>
</feature>
<evidence type="ECO:0000313" key="16">
    <source>
        <dbReference type="EMBL" id="TVU39582.1"/>
    </source>
</evidence>
<feature type="binding site" evidence="12">
    <location>
        <position position="35"/>
    </location>
    <ligand>
        <name>GTP</name>
        <dbReference type="ChEBI" id="CHEBI:37565"/>
    </ligand>
</feature>
<feature type="binding site" evidence="12">
    <location>
        <position position="133"/>
    </location>
    <ligand>
        <name>GTP</name>
        <dbReference type="ChEBI" id="CHEBI:37565"/>
    </ligand>
</feature>
<accession>A0A5J9VT19</accession>
<dbReference type="GO" id="GO:0016192">
    <property type="term" value="P:vesicle-mediated transport"/>
    <property type="evidence" value="ECO:0007669"/>
    <property type="project" value="UniProtKB-KW"/>
</dbReference>
<reference evidence="16 17" key="1">
    <citation type="journal article" date="2019" name="Sci. Rep.">
        <title>A high-quality genome of Eragrostis curvula grass provides insights into Poaceae evolution and supports new strategies to enhance forage quality.</title>
        <authorList>
            <person name="Carballo J."/>
            <person name="Santos B.A.C.M."/>
            <person name="Zappacosta D."/>
            <person name="Garbus I."/>
            <person name="Selva J.P."/>
            <person name="Gallo C.A."/>
            <person name="Diaz A."/>
            <person name="Albertini E."/>
            <person name="Caccamo M."/>
            <person name="Echenique V."/>
        </authorList>
    </citation>
    <scope>NUCLEOTIDE SEQUENCE [LARGE SCALE GENOMIC DNA]</scope>
    <source>
        <strain evidence="17">cv. Victoria</strain>
        <tissue evidence="16">Leaf</tissue>
    </source>
</reference>
<evidence type="ECO:0000256" key="5">
    <source>
        <dbReference type="ARBA" id="ARBA00022741"/>
    </source>
</evidence>
<evidence type="ECO:0000256" key="15">
    <source>
        <dbReference type="RuleBase" id="RU003926"/>
    </source>
</evidence>
<feature type="binding site" evidence="13">
    <location>
        <position position="74"/>
    </location>
    <ligand>
        <name>GTP</name>
        <dbReference type="ChEBI" id="CHEBI:37565"/>
    </ligand>
</feature>
<feature type="binding site" evidence="12">
    <location>
        <position position="130"/>
    </location>
    <ligand>
        <name>GTP</name>
        <dbReference type="ChEBI" id="CHEBI:37565"/>
    </ligand>
</feature>
<evidence type="ECO:0000256" key="13">
    <source>
        <dbReference type="PIRSR" id="PIRSR606689-1"/>
    </source>
</evidence>
<feature type="binding site" evidence="12">
    <location>
        <position position="33"/>
    </location>
    <ligand>
        <name>GTP</name>
        <dbReference type="ChEBI" id="CHEBI:37565"/>
    </ligand>
</feature>
<evidence type="ECO:0000256" key="2">
    <source>
        <dbReference type="ARBA" id="ARBA00004555"/>
    </source>
</evidence>
<evidence type="ECO:0000313" key="17">
    <source>
        <dbReference type="Proteomes" id="UP000324897"/>
    </source>
</evidence>
<dbReference type="Gramene" id="TVU39582">
    <property type="protein sequence ID" value="TVU39582"/>
    <property type="gene ID" value="EJB05_13008"/>
</dbReference>
<dbReference type="NCBIfam" id="TIGR00231">
    <property type="entry name" value="small_GTP"/>
    <property type="match status" value="1"/>
</dbReference>
<keyword evidence="10 13" id="KW-0342">GTP-binding</keyword>
<name>A0A5J9VT19_9POAL</name>
<dbReference type="GO" id="GO:0006886">
    <property type="term" value="P:intracellular protein transport"/>
    <property type="evidence" value="ECO:0007669"/>
    <property type="project" value="InterPro"/>
</dbReference>
<dbReference type="GO" id="GO:0005783">
    <property type="term" value="C:endoplasmic reticulum"/>
    <property type="evidence" value="ECO:0007669"/>
    <property type="project" value="UniProtKB-SubCell"/>
</dbReference>
<dbReference type="Proteomes" id="UP000324897">
    <property type="component" value="Chromosome 4"/>
</dbReference>
<dbReference type="AlphaFoldDB" id="A0A5J9VT19"/>
<comment type="subcellular location">
    <subcellularLocation>
        <location evidence="1">Endoplasmic reticulum</location>
    </subcellularLocation>
    <subcellularLocation>
        <location evidence="2">Golgi apparatus</location>
    </subcellularLocation>
</comment>
<keyword evidence="7 15" id="KW-0931">ER-Golgi transport</keyword>
<dbReference type="OrthoDB" id="2011769at2759"/>
<keyword evidence="11" id="KW-0460">Magnesium</keyword>
<dbReference type="PANTHER" id="PTHR45684">
    <property type="entry name" value="RE74312P"/>
    <property type="match status" value="1"/>
</dbReference>
<feature type="binding site" evidence="12">
    <location>
        <position position="131"/>
    </location>
    <ligand>
        <name>GTP</name>
        <dbReference type="ChEBI" id="CHEBI:37565"/>
    </ligand>
</feature>
<feature type="binding site" evidence="12">
    <location>
        <position position="34"/>
    </location>
    <ligand>
        <name>GTP</name>
        <dbReference type="ChEBI" id="CHEBI:37565"/>
    </ligand>
</feature>
<keyword evidence="6 15" id="KW-0256">Endoplasmic reticulum</keyword>
<evidence type="ECO:0000256" key="4">
    <source>
        <dbReference type="ARBA" id="ARBA00022448"/>
    </source>
</evidence>
<dbReference type="InterPro" id="IPR006689">
    <property type="entry name" value="Small_GTPase_ARF/SAR"/>
</dbReference>
<keyword evidence="9 15" id="KW-0333">Golgi apparatus</keyword>
<dbReference type="EMBL" id="RWGY01000007">
    <property type="protein sequence ID" value="TVU39582.1"/>
    <property type="molecule type" value="Genomic_DNA"/>
</dbReference>
<dbReference type="PROSITE" id="PS51422">
    <property type="entry name" value="SAR1"/>
    <property type="match status" value="1"/>
</dbReference>
<proteinExistence type="inferred from homology"/>
<keyword evidence="17" id="KW-1185">Reference proteome</keyword>
<evidence type="ECO:0000256" key="10">
    <source>
        <dbReference type="ARBA" id="ARBA00023134"/>
    </source>
</evidence>
<keyword evidence="5 12" id="KW-0547">Nucleotide-binding</keyword>
<dbReference type="Gene3D" id="3.40.50.300">
    <property type="entry name" value="P-loop containing nucleotide triphosphate hydrolases"/>
    <property type="match status" value="1"/>
</dbReference>
<evidence type="ECO:0008006" key="18">
    <source>
        <dbReference type="Google" id="ProtNLM"/>
    </source>
</evidence>
<dbReference type="SMART" id="SM00177">
    <property type="entry name" value="ARF"/>
    <property type="match status" value="1"/>
</dbReference>
<organism evidence="16 17">
    <name type="scientific">Eragrostis curvula</name>
    <name type="common">weeping love grass</name>
    <dbReference type="NCBI Taxonomy" id="38414"/>
    <lineage>
        <taxon>Eukaryota</taxon>
        <taxon>Viridiplantae</taxon>
        <taxon>Streptophyta</taxon>
        <taxon>Embryophyta</taxon>
        <taxon>Tracheophyta</taxon>
        <taxon>Spermatophyta</taxon>
        <taxon>Magnoliopsida</taxon>
        <taxon>Liliopsida</taxon>
        <taxon>Poales</taxon>
        <taxon>Poaceae</taxon>
        <taxon>PACMAD clade</taxon>
        <taxon>Chloridoideae</taxon>
        <taxon>Eragrostideae</taxon>
        <taxon>Eragrostidinae</taxon>
        <taxon>Eragrostis</taxon>
    </lineage>
</organism>
<feature type="binding site" evidence="11">
    <location>
        <position position="30"/>
    </location>
    <ligand>
        <name>Mg(2+)</name>
        <dbReference type="ChEBI" id="CHEBI:18420"/>
    </ligand>
</feature>
<feature type="binding site" evidence="13">
    <location>
        <begin position="130"/>
        <end position="133"/>
    </location>
    <ligand>
        <name>GTP</name>
        <dbReference type="ChEBI" id="CHEBI:37565"/>
    </ligand>
</feature>
<dbReference type="InterPro" id="IPR005225">
    <property type="entry name" value="Small_GTP-bd"/>
</dbReference>
<dbReference type="FunFam" id="3.40.50.300:FF:000261">
    <property type="entry name" value="GTP-binding protein SAR1A"/>
    <property type="match status" value="1"/>
</dbReference>
<feature type="binding site" evidence="12">
    <location>
        <position position="176"/>
    </location>
    <ligand>
        <name>GTP</name>
        <dbReference type="ChEBI" id="CHEBI:37565"/>
    </ligand>
</feature>
<evidence type="ECO:0000256" key="1">
    <source>
        <dbReference type="ARBA" id="ARBA00004240"/>
    </source>
</evidence>
<sequence length="194" mass="21779">MFLVDWFYGVLESLAWLWHKEAKILFLGLDNAGKTTLLHMLKDERLVQHAPTQHPTSSELRIGRIRFKAFDLGGHRMARRVWKDYYAKVDAVVYLVDAADGARFGESKTELDALLTDDALAGVPFLVLGNKIDVPHAAPERDLLYYLGLAGCTTGKGDVDLAGTGVRPLEIFMCSVVRKMGYGEGFRWMAQYIK</sequence>
<keyword evidence="8 15" id="KW-0653">Protein transport</keyword>
<keyword evidence="4 15" id="KW-0813">Transport</keyword>
<comment type="similarity">
    <text evidence="3 15">Belongs to the small GTPase superfamily. SAR1 family.</text>
</comment>
<feature type="binding site" evidence="12">
    <location>
        <position position="36"/>
    </location>
    <ligand>
        <name>GTP</name>
        <dbReference type="ChEBI" id="CHEBI:37565"/>
    </ligand>
</feature>
<dbReference type="Pfam" id="PF00025">
    <property type="entry name" value="Arf"/>
    <property type="match status" value="1"/>
</dbReference>
<dbReference type="GO" id="GO:0003924">
    <property type="term" value="F:GTPase activity"/>
    <property type="evidence" value="ECO:0007669"/>
    <property type="project" value="InterPro"/>
</dbReference>
<feature type="binding site" evidence="13">
    <location>
        <begin position="28"/>
        <end position="35"/>
    </location>
    <ligand>
        <name>GTP</name>
        <dbReference type="ChEBI" id="CHEBI:37565"/>
    </ligand>
</feature>
<gene>
    <name evidence="16" type="ORF">EJB05_13008</name>
</gene>
<evidence type="ECO:0000256" key="3">
    <source>
        <dbReference type="ARBA" id="ARBA00007507"/>
    </source>
</evidence>
<evidence type="ECO:0000256" key="6">
    <source>
        <dbReference type="ARBA" id="ARBA00022824"/>
    </source>
</evidence>